<evidence type="ECO:0000256" key="7">
    <source>
        <dbReference type="ARBA" id="ARBA00023146"/>
    </source>
</evidence>
<comment type="similarity">
    <text evidence="1 10">Belongs to the class-I aminoacyl-tRNA synthetase family.</text>
</comment>
<dbReference type="InterPro" id="IPR035684">
    <property type="entry name" value="ArgRS_core"/>
</dbReference>
<dbReference type="InterPro" id="IPR001412">
    <property type="entry name" value="aa-tRNA-synth_I_CS"/>
</dbReference>
<dbReference type="InterPro" id="IPR005148">
    <property type="entry name" value="Arg-tRNA-synth_N"/>
</dbReference>
<dbReference type="GO" id="GO:0006420">
    <property type="term" value="P:arginyl-tRNA aminoacylation"/>
    <property type="evidence" value="ECO:0007669"/>
    <property type="project" value="InterPro"/>
</dbReference>
<comment type="catalytic activity">
    <reaction evidence="9">
        <text>tRNA(Arg) + L-arginine + ATP = L-arginyl-tRNA(Arg) + AMP + diphosphate</text>
        <dbReference type="Rhea" id="RHEA:20301"/>
        <dbReference type="Rhea" id="RHEA-COMP:9658"/>
        <dbReference type="Rhea" id="RHEA-COMP:9673"/>
        <dbReference type="ChEBI" id="CHEBI:30616"/>
        <dbReference type="ChEBI" id="CHEBI:32682"/>
        <dbReference type="ChEBI" id="CHEBI:33019"/>
        <dbReference type="ChEBI" id="CHEBI:78442"/>
        <dbReference type="ChEBI" id="CHEBI:78513"/>
        <dbReference type="ChEBI" id="CHEBI:456215"/>
        <dbReference type="EC" id="6.1.1.19"/>
    </reaction>
</comment>
<gene>
    <name evidence="13" type="ORF">RHTO0S_07e00188g</name>
</gene>
<organism evidence="13">
    <name type="scientific">Rhodotorula toruloides</name>
    <name type="common">Yeast</name>
    <name type="synonym">Rhodosporidium toruloides</name>
    <dbReference type="NCBI Taxonomy" id="5286"/>
    <lineage>
        <taxon>Eukaryota</taxon>
        <taxon>Fungi</taxon>
        <taxon>Dikarya</taxon>
        <taxon>Basidiomycota</taxon>
        <taxon>Pucciniomycotina</taxon>
        <taxon>Microbotryomycetes</taxon>
        <taxon>Sporidiobolales</taxon>
        <taxon>Sporidiobolaceae</taxon>
        <taxon>Rhodotorula</taxon>
    </lineage>
</organism>
<dbReference type="InterPro" id="IPR036695">
    <property type="entry name" value="Arg-tRNA-synth_N_sf"/>
</dbReference>
<protein>
    <recommendedName>
        <fullName evidence="2">arginine--tRNA ligase</fullName>
        <ecNumber evidence="2">6.1.1.19</ecNumber>
    </recommendedName>
    <alternativeName>
        <fullName evidence="8">Arginyl-tRNA synthetase</fullName>
    </alternativeName>
</protein>
<dbReference type="PROSITE" id="PS00178">
    <property type="entry name" value="AA_TRNA_LIGASE_I"/>
    <property type="match status" value="1"/>
</dbReference>
<dbReference type="EMBL" id="LK052942">
    <property type="protein sequence ID" value="CDR42508.1"/>
    <property type="molecule type" value="Genomic_DNA"/>
</dbReference>
<dbReference type="EC" id="6.1.1.19" evidence="2"/>
<dbReference type="Gene3D" id="1.10.730.10">
    <property type="entry name" value="Isoleucyl-tRNA Synthetase, Domain 1"/>
    <property type="match status" value="1"/>
</dbReference>
<dbReference type="SUPFAM" id="SSF47323">
    <property type="entry name" value="Anticodon-binding domain of a subclass of class I aminoacyl-tRNA synthetases"/>
    <property type="match status" value="1"/>
</dbReference>
<evidence type="ECO:0000256" key="10">
    <source>
        <dbReference type="RuleBase" id="RU363038"/>
    </source>
</evidence>
<proteinExistence type="inferred from homology"/>
<feature type="domain" description="Arginyl tRNA synthetase N-terminal" evidence="12">
    <location>
        <begin position="27"/>
        <end position="110"/>
    </location>
</feature>
<dbReference type="Gene3D" id="3.40.50.620">
    <property type="entry name" value="HUPs"/>
    <property type="match status" value="1"/>
</dbReference>
<keyword evidence="7 10" id="KW-0030">Aminoacyl-tRNA synthetase</keyword>
<evidence type="ECO:0000256" key="1">
    <source>
        <dbReference type="ARBA" id="ARBA00005594"/>
    </source>
</evidence>
<dbReference type="InterPro" id="IPR008909">
    <property type="entry name" value="DALR_anticod-bd"/>
</dbReference>
<dbReference type="NCBIfam" id="TIGR00456">
    <property type="entry name" value="argS"/>
    <property type="match status" value="1"/>
</dbReference>
<reference evidence="13" key="1">
    <citation type="journal article" date="2014" name="Genome Announc.">
        <title>Draft genome sequence of Rhodosporidium toruloides CECT1137, an oleaginous yeast of biotechnological interest.</title>
        <authorList>
            <person name="Morin N."/>
            <person name="Calcas X."/>
            <person name="Devillers H."/>
            <person name="Durrens P."/>
            <person name="Sherman D.J."/>
            <person name="Nicaud J.-M."/>
            <person name="Neuveglise C."/>
        </authorList>
    </citation>
    <scope>NUCLEOTIDE SEQUENCE</scope>
    <source>
        <strain evidence="13">CECT1137</strain>
    </source>
</reference>
<dbReference type="InterPro" id="IPR001278">
    <property type="entry name" value="Arg-tRNA-ligase"/>
</dbReference>
<name>A0A061AYC8_RHOTO</name>
<dbReference type="GO" id="GO:0004814">
    <property type="term" value="F:arginine-tRNA ligase activity"/>
    <property type="evidence" value="ECO:0007669"/>
    <property type="project" value="UniProtKB-EC"/>
</dbReference>
<dbReference type="CDD" id="cd07956">
    <property type="entry name" value="Anticodon_Ia_Arg"/>
    <property type="match status" value="1"/>
</dbReference>
<evidence type="ECO:0000256" key="8">
    <source>
        <dbReference type="ARBA" id="ARBA00033033"/>
    </source>
</evidence>
<dbReference type="GO" id="GO:0005524">
    <property type="term" value="F:ATP binding"/>
    <property type="evidence" value="ECO:0007669"/>
    <property type="project" value="UniProtKB-KW"/>
</dbReference>
<dbReference type="AlphaFoldDB" id="A0A061AYC8"/>
<dbReference type="PRINTS" id="PR01038">
    <property type="entry name" value="TRNASYNTHARG"/>
</dbReference>
<evidence type="ECO:0000256" key="3">
    <source>
        <dbReference type="ARBA" id="ARBA00022598"/>
    </source>
</evidence>
<dbReference type="SMART" id="SM00836">
    <property type="entry name" value="DALR_1"/>
    <property type="match status" value="1"/>
</dbReference>
<dbReference type="Pfam" id="PF00750">
    <property type="entry name" value="tRNA-synt_1d"/>
    <property type="match status" value="1"/>
</dbReference>
<evidence type="ECO:0000256" key="6">
    <source>
        <dbReference type="ARBA" id="ARBA00022917"/>
    </source>
</evidence>
<accession>A0A061AYC8</accession>
<dbReference type="SUPFAM" id="SSF55190">
    <property type="entry name" value="Arginyl-tRNA synthetase (ArgRS), N-terminal 'additional' domain"/>
    <property type="match status" value="1"/>
</dbReference>
<dbReference type="InterPro" id="IPR014729">
    <property type="entry name" value="Rossmann-like_a/b/a_fold"/>
</dbReference>
<dbReference type="PANTHER" id="PTHR11956:SF11">
    <property type="entry name" value="ARGININE--TRNA LIGASE, MITOCHONDRIAL-RELATED"/>
    <property type="match status" value="1"/>
</dbReference>
<dbReference type="PANTHER" id="PTHR11956">
    <property type="entry name" value="ARGINYL-TRNA SYNTHETASE"/>
    <property type="match status" value="1"/>
</dbReference>
<evidence type="ECO:0000259" key="11">
    <source>
        <dbReference type="SMART" id="SM00836"/>
    </source>
</evidence>
<dbReference type="GO" id="GO:0005739">
    <property type="term" value="C:mitochondrion"/>
    <property type="evidence" value="ECO:0007669"/>
    <property type="project" value="TreeGrafter"/>
</dbReference>
<evidence type="ECO:0000256" key="5">
    <source>
        <dbReference type="ARBA" id="ARBA00022840"/>
    </source>
</evidence>
<dbReference type="InterPro" id="IPR009080">
    <property type="entry name" value="tRNAsynth_Ia_anticodon-bd"/>
</dbReference>
<dbReference type="OrthoDB" id="68056at2759"/>
<keyword evidence="5 10" id="KW-0067">ATP-binding</keyword>
<evidence type="ECO:0000259" key="12">
    <source>
        <dbReference type="SMART" id="SM01016"/>
    </source>
</evidence>
<dbReference type="FunFam" id="3.40.50.620:FF:000058">
    <property type="entry name" value="Mitochondrial arginyl-tRNA synthetase"/>
    <property type="match status" value="1"/>
</dbReference>
<dbReference type="GO" id="GO:0032543">
    <property type="term" value="P:mitochondrial translation"/>
    <property type="evidence" value="ECO:0007669"/>
    <property type="project" value="TreeGrafter"/>
</dbReference>
<keyword evidence="3 10" id="KW-0436">Ligase</keyword>
<keyword evidence="4 10" id="KW-0547">Nucleotide-binding</keyword>
<evidence type="ECO:0000256" key="9">
    <source>
        <dbReference type="ARBA" id="ARBA00049339"/>
    </source>
</evidence>
<evidence type="ECO:0000256" key="4">
    <source>
        <dbReference type="ARBA" id="ARBA00022741"/>
    </source>
</evidence>
<dbReference type="Pfam" id="PF05746">
    <property type="entry name" value="DALR_1"/>
    <property type="match status" value="1"/>
</dbReference>
<dbReference type="SUPFAM" id="SSF52374">
    <property type="entry name" value="Nucleotidylyl transferase"/>
    <property type="match status" value="1"/>
</dbReference>
<feature type="domain" description="DALR anticodon binding" evidence="11">
    <location>
        <begin position="512"/>
        <end position="635"/>
    </location>
</feature>
<keyword evidence="6 10" id="KW-0648">Protein biosynthesis</keyword>
<evidence type="ECO:0000313" key="13">
    <source>
        <dbReference type="EMBL" id="CDR42508.1"/>
    </source>
</evidence>
<dbReference type="Gene3D" id="3.30.1360.70">
    <property type="entry name" value="Arginyl tRNA synthetase N-terminal domain"/>
    <property type="match status" value="1"/>
</dbReference>
<evidence type="ECO:0000256" key="2">
    <source>
        <dbReference type="ARBA" id="ARBA00012837"/>
    </source>
</evidence>
<dbReference type="SMART" id="SM01016">
    <property type="entry name" value="Arg_tRNA_synt_N"/>
    <property type="match status" value="1"/>
</dbReference>
<dbReference type="FunFam" id="1.10.730.10:FF:000006">
    <property type="entry name" value="Arginyl-tRNA synthetase 2, mitochondrial"/>
    <property type="match status" value="1"/>
</dbReference>
<sequence>MTTLPPFPLPATPSIPDEHLASTPALDLFKLAAAEFIHSVLPEVDVEKAFEGVESGKTGKNVQGDFTVAVPRFRLKAKPNEVAEKLAAAFKPTPYLASVSANGAFVFFNCQVNALASLVLNQVNTQTYLTPDEDHSALSTFANLSLSDSGADKPPAGLKLLKKNGYGTNQSGKGKNIIVEFSSPNIAKPFHAGHLRSTIIGAFLANLYEANGYNVLRMNYLGDWGKQFGILAVGFERYGSEEELEKDAITHLYDVYVKINKDGETDESIHDRAREFFVKMEAGDEEAVALWKKFRDLSIVKYKETYARLNIYFDLYSGESQVSQKAQTDALEALQKSGIVEESQGALIVDLRKYKLEKTVVRKKDGTSVYITRDIGGAVERYEKYKFDKMVYVVASQQDLHLAQFFKVLDLMGYDWAKTLQHVNFGMVLGMSTRKGTAVFLEQILDESKRVMHDVMRKNEDKYAAIEDPEYTSDKLGITAVKVQDMSGKRINNYEFKWERMTSFEGDTGPYLQYAHVRLSSVERKNAPDVVLPPPAERPSTIDTSLLTEPKAREILLLLGQYPDVVRAALKSLEPSTICTFAFRLSHLISSAWETLIVKGQPRDVALARLWLYVSAKDVLGSAMRLLTLEPLERM</sequence>
<dbReference type="CDD" id="cd00671">
    <property type="entry name" value="ArgRS_core"/>
    <property type="match status" value="1"/>
</dbReference>